<dbReference type="InterPro" id="IPR006073">
    <property type="entry name" value="GTP-bd"/>
</dbReference>
<dbReference type="EMBL" id="KN832870">
    <property type="protein sequence ID" value="KIN08708.1"/>
    <property type="molecule type" value="Genomic_DNA"/>
</dbReference>
<gene>
    <name evidence="3" type="ORF">OIDMADRAFT_108515</name>
</gene>
<dbReference type="SUPFAM" id="SSF52540">
    <property type="entry name" value="P-loop containing nucleoside triphosphate hydrolases"/>
    <property type="match status" value="1"/>
</dbReference>
<evidence type="ECO:0000313" key="4">
    <source>
        <dbReference type="Proteomes" id="UP000054321"/>
    </source>
</evidence>
<dbReference type="OrthoDB" id="8954335at2759"/>
<dbReference type="InParanoid" id="A0A0C3E2Z5"/>
<feature type="coiled-coil region" evidence="1">
    <location>
        <begin position="217"/>
        <end position="273"/>
    </location>
</feature>
<dbReference type="Pfam" id="PF01926">
    <property type="entry name" value="MMR_HSR1"/>
    <property type="match status" value="1"/>
</dbReference>
<feature type="domain" description="G" evidence="2">
    <location>
        <begin position="14"/>
        <end position="99"/>
    </location>
</feature>
<accession>A0A0C3E2Z5</accession>
<dbReference type="HOGENOM" id="CLU_018003_2_1_1"/>
<dbReference type="AlphaFoldDB" id="A0A0C3E2Z5"/>
<sequence length="327" mass="35847">MVRSAEPKPIVLFVTGETGVGKSTFIRYSTGLDVKVSDKLEACTQKVQLFQIPGTNVYLADSPGFGDTYRNDASILAAVDSCLADTFKQDIKLAGVLFLHSLLDARMKSGAMKNLLMFKKMVGTENLHKCRLITTKWSLQDSAISEQREAELRTNPNFWKPLLDRGAQMVRFGDSMDSAIDIIRPLLEGPGIVLQLTKETQIKGLKLEATDAGKEVNDDLQKVKEVHLQELADLEGLHAVAMAEKDQELVRQIREQEAKVAEELKQIEEERRVLREGQKSSDGFWGWVARGVALSVGIGATILSEGALAGAAVALLANVEAAIQGRK</sequence>
<dbReference type="InterPro" id="IPR025662">
    <property type="entry name" value="Sigma_54_int_dom_ATP-bd_1"/>
</dbReference>
<keyword evidence="4" id="KW-1185">Reference proteome</keyword>
<protein>
    <recommendedName>
        <fullName evidence="2">G domain-containing protein</fullName>
    </recommendedName>
</protein>
<dbReference type="Proteomes" id="UP000054321">
    <property type="component" value="Unassembled WGS sequence"/>
</dbReference>
<dbReference type="PROSITE" id="PS00675">
    <property type="entry name" value="SIGMA54_INTERACT_1"/>
    <property type="match status" value="1"/>
</dbReference>
<evidence type="ECO:0000313" key="3">
    <source>
        <dbReference type="EMBL" id="KIN08708.1"/>
    </source>
</evidence>
<dbReference type="GO" id="GO:0005525">
    <property type="term" value="F:GTP binding"/>
    <property type="evidence" value="ECO:0007669"/>
    <property type="project" value="InterPro"/>
</dbReference>
<name>A0A0C3E2Z5_OIDMZ</name>
<reference evidence="4" key="2">
    <citation type="submission" date="2015-01" db="EMBL/GenBank/DDBJ databases">
        <title>Evolutionary Origins and Diversification of the Mycorrhizal Mutualists.</title>
        <authorList>
            <consortium name="DOE Joint Genome Institute"/>
            <consortium name="Mycorrhizal Genomics Consortium"/>
            <person name="Kohler A."/>
            <person name="Kuo A."/>
            <person name="Nagy L.G."/>
            <person name="Floudas D."/>
            <person name="Copeland A."/>
            <person name="Barry K.W."/>
            <person name="Cichocki N."/>
            <person name="Veneault-Fourrey C."/>
            <person name="LaButti K."/>
            <person name="Lindquist E.A."/>
            <person name="Lipzen A."/>
            <person name="Lundell T."/>
            <person name="Morin E."/>
            <person name="Murat C."/>
            <person name="Riley R."/>
            <person name="Ohm R."/>
            <person name="Sun H."/>
            <person name="Tunlid A."/>
            <person name="Henrissat B."/>
            <person name="Grigoriev I.V."/>
            <person name="Hibbett D.S."/>
            <person name="Martin F."/>
        </authorList>
    </citation>
    <scope>NUCLEOTIDE SEQUENCE [LARGE SCALE GENOMIC DNA]</scope>
    <source>
        <strain evidence="4">Zn</strain>
    </source>
</reference>
<organism evidence="3 4">
    <name type="scientific">Oidiodendron maius (strain Zn)</name>
    <dbReference type="NCBI Taxonomy" id="913774"/>
    <lineage>
        <taxon>Eukaryota</taxon>
        <taxon>Fungi</taxon>
        <taxon>Dikarya</taxon>
        <taxon>Ascomycota</taxon>
        <taxon>Pezizomycotina</taxon>
        <taxon>Leotiomycetes</taxon>
        <taxon>Leotiomycetes incertae sedis</taxon>
        <taxon>Myxotrichaceae</taxon>
        <taxon>Oidiodendron</taxon>
    </lineage>
</organism>
<proteinExistence type="predicted"/>
<dbReference type="Gene3D" id="3.40.50.300">
    <property type="entry name" value="P-loop containing nucleotide triphosphate hydrolases"/>
    <property type="match status" value="1"/>
</dbReference>
<evidence type="ECO:0000259" key="2">
    <source>
        <dbReference type="Pfam" id="PF01926"/>
    </source>
</evidence>
<keyword evidence="1" id="KW-0175">Coiled coil</keyword>
<evidence type="ECO:0000256" key="1">
    <source>
        <dbReference type="SAM" id="Coils"/>
    </source>
</evidence>
<dbReference type="InterPro" id="IPR027417">
    <property type="entry name" value="P-loop_NTPase"/>
</dbReference>
<reference evidence="3 4" key="1">
    <citation type="submission" date="2014-04" db="EMBL/GenBank/DDBJ databases">
        <authorList>
            <consortium name="DOE Joint Genome Institute"/>
            <person name="Kuo A."/>
            <person name="Martino E."/>
            <person name="Perotto S."/>
            <person name="Kohler A."/>
            <person name="Nagy L.G."/>
            <person name="Floudas D."/>
            <person name="Copeland A."/>
            <person name="Barry K.W."/>
            <person name="Cichocki N."/>
            <person name="Veneault-Fourrey C."/>
            <person name="LaButti K."/>
            <person name="Lindquist E.A."/>
            <person name="Lipzen A."/>
            <person name="Lundell T."/>
            <person name="Morin E."/>
            <person name="Murat C."/>
            <person name="Sun H."/>
            <person name="Tunlid A."/>
            <person name="Henrissat B."/>
            <person name="Grigoriev I.V."/>
            <person name="Hibbett D.S."/>
            <person name="Martin F."/>
            <person name="Nordberg H.P."/>
            <person name="Cantor M.N."/>
            <person name="Hua S.X."/>
        </authorList>
    </citation>
    <scope>NUCLEOTIDE SEQUENCE [LARGE SCALE GENOMIC DNA]</scope>
    <source>
        <strain evidence="3 4">Zn</strain>
    </source>
</reference>